<gene>
    <name evidence="2" type="ORF">LLUT_LOCUS3214</name>
</gene>
<dbReference type="AlphaFoldDB" id="A0AAV1VYH8"/>
<feature type="region of interest" description="Disordered" evidence="1">
    <location>
        <begin position="46"/>
        <end position="65"/>
    </location>
</feature>
<name>A0AAV1VYH8_LUPLU</name>
<sequence>MMMPIDWVKIIIEKQIINNTSLARSATSLAHAKLLKQVLSGDSCALGGEPSTRPDQQAPGQLRFNTVKVAQEGA</sequence>
<evidence type="ECO:0000256" key="1">
    <source>
        <dbReference type="SAM" id="MobiDB-lite"/>
    </source>
</evidence>
<comment type="caution">
    <text evidence="2">The sequence shown here is derived from an EMBL/GenBank/DDBJ whole genome shotgun (WGS) entry which is preliminary data.</text>
</comment>
<accession>A0AAV1VYH8</accession>
<protein>
    <submittedName>
        <fullName evidence="2">Uncharacterized protein</fullName>
    </submittedName>
</protein>
<evidence type="ECO:0000313" key="2">
    <source>
        <dbReference type="EMBL" id="CAL0302154.1"/>
    </source>
</evidence>
<organism evidence="2 3">
    <name type="scientific">Lupinus luteus</name>
    <name type="common">European yellow lupine</name>
    <dbReference type="NCBI Taxonomy" id="3873"/>
    <lineage>
        <taxon>Eukaryota</taxon>
        <taxon>Viridiplantae</taxon>
        <taxon>Streptophyta</taxon>
        <taxon>Embryophyta</taxon>
        <taxon>Tracheophyta</taxon>
        <taxon>Spermatophyta</taxon>
        <taxon>Magnoliopsida</taxon>
        <taxon>eudicotyledons</taxon>
        <taxon>Gunneridae</taxon>
        <taxon>Pentapetalae</taxon>
        <taxon>rosids</taxon>
        <taxon>fabids</taxon>
        <taxon>Fabales</taxon>
        <taxon>Fabaceae</taxon>
        <taxon>Papilionoideae</taxon>
        <taxon>50 kb inversion clade</taxon>
        <taxon>genistoids sensu lato</taxon>
        <taxon>core genistoids</taxon>
        <taxon>Genisteae</taxon>
        <taxon>Lupinus</taxon>
    </lineage>
</organism>
<proteinExistence type="predicted"/>
<keyword evidence="3" id="KW-1185">Reference proteome</keyword>
<dbReference type="EMBL" id="CAXHTB010000002">
    <property type="protein sequence ID" value="CAL0302154.1"/>
    <property type="molecule type" value="Genomic_DNA"/>
</dbReference>
<evidence type="ECO:0000313" key="3">
    <source>
        <dbReference type="Proteomes" id="UP001497480"/>
    </source>
</evidence>
<dbReference type="Proteomes" id="UP001497480">
    <property type="component" value="Unassembled WGS sequence"/>
</dbReference>
<reference evidence="2 3" key="1">
    <citation type="submission" date="2024-03" db="EMBL/GenBank/DDBJ databases">
        <authorList>
            <person name="Martinez-Hernandez J."/>
        </authorList>
    </citation>
    <scope>NUCLEOTIDE SEQUENCE [LARGE SCALE GENOMIC DNA]</scope>
</reference>